<reference evidence="3 4" key="1">
    <citation type="submission" date="2019-01" db="EMBL/GenBank/DDBJ databases">
        <title>Geovibrio thiophilus DSM 11263, complete genome.</title>
        <authorList>
            <person name="Spring S."/>
            <person name="Bunk B."/>
            <person name="Sproer C."/>
        </authorList>
    </citation>
    <scope>NUCLEOTIDE SEQUENCE [LARGE SCALE GENOMIC DNA]</scope>
    <source>
        <strain evidence="3 4">DSM 11263</strain>
    </source>
</reference>
<accession>A0A3R5Y5H1</accession>
<evidence type="ECO:0008006" key="5">
    <source>
        <dbReference type="Google" id="ProtNLM"/>
    </source>
</evidence>
<dbReference type="Proteomes" id="UP000287502">
    <property type="component" value="Chromosome"/>
</dbReference>
<evidence type="ECO:0000313" key="4">
    <source>
        <dbReference type="Proteomes" id="UP000287502"/>
    </source>
</evidence>
<keyword evidence="2" id="KW-0732">Signal</keyword>
<name>A0A3R5Y5H1_9BACT</name>
<keyword evidence="1" id="KW-1133">Transmembrane helix</keyword>
<feature type="signal peptide" evidence="2">
    <location>
        <begin position="1"/>
        <end position="19"/>
    </location>
</feature>
<evidence type="ECO:0000313" key="3">
    <source>
        <dbReference type="EMBL" id="QAR32184.1"/>
    </source>
</evidence>
<dbReference type="AlphaFoldDB" id="A0A3R5Y5H1"/>
<feature type="transmembrane region" description="Helical" evidence="1">
    <location>
        <begin position="152"/>
        <end position="169"/>
    </location>
</feature>
<feature type="chain" id="PRO_5018596515" description="Cobalt ABC transporter permease" evidence="2">
    <location>
        <begin position="20"/>
        <end position="172"/>
    </location>
</feature>
<organism evidence="3 4">
    <name type="scientific">Geovibrio thiophilus</name>
    <dbReference type="NCBI Taxonomy" id="139438"/>
    <lineage>
        <taxon>Bacteria</taxon>
        <taxon>Pseudomonadati</taxon>
        <taxon>Deferribacterota</taxon>
        <taxon>Deferribacteres</taxon>
        <taxon>Deferribacterales</taxon>
        <taxon>Geovibrionaceae</taxon>
        <taxon>Geovibrio</taxon>
    </lineage>
</organism>
<evidence type="ECO:0000256" key="2">
    <source>
        <dbReference type="SAM" id="SignalP"/>
    </source>
</evidence>
<dbReference type="EMBL" id="CP035108">
    <property type="protein sequence ID" value="QAR32184.1"/>
    <property type="molecule type" value="Genomic_DNA"/>
</dbReference>
<dbReference type="KEGG" id="gtl:EP073_01855"/>
<keyword evidence="4" id="KW-1185">Reference proteome</keyword>
<evidence type="ECO:0000256" key="1">
    <source>
        <dbReference type="SAM" id="Phobius"/>
    </source>
</evidence>
<keyword evidence="1" id="KW-0812">Transmembrane</keyword>
<dbReference type="OrthoDB" id="9795418at2"/>
<dbReference type="RefSeq" id="WP_128465471.1">
    <property type="nucleotide sequence ID" value="NZ_CP035108.1"/>
</dbReference>
<protein>
    <recommendedName>
        <fullName evidence="5">Cobalt ABC transporter permease</fullName>
    </recommendedName>
</protein>
<proteinExistence type="predicted"/>
<keyword evidence="1" id="KW-0472">Membrane</keyword>
<gene>
    <name evidence="3" type="ORF">EP073_01855</name>
</gene>
<sequence>MKKLLTLFLLFSAFSAAHAHRLNVLAVYEGGTLNITSYFGDGTYCKSCAYTVTGTDGHVLFKGTLSENGEAVLSGELPSSFFVNVDAGMGHFAKAEVTAEPLTENSETSEKTETLPTVDEDALRSMIRQELGKQTVEIQAAIDKGRTNTDKIIAGIGYLFGIFGLFMLFRKK</sequence>